<evidence type="ECO:0000256" key="1">
    <source>
        <dbReference type="SAM" id="MobiDB-lite"/>
    </source>
</evidence>
<evidence type="ECO:0000313" key="2">
    <source>
        <dbReference type="EMBL" id="GAI96893.1"/>
    </source>
</evidence>
<protein>
    <submittedName>
        <fullName evidence="2">Uncharacterized protein</fullName>
    </submittedName>
</protein>
<feature type="non-terminal residue" evidence="2">
    <location>
        <position position="34"/>
    </location>
</feature>
<name>X1SVA0_9ZZZZ</name>
<comment type="caution">
    <text evidence="2">The sequence shown here is derived from an EMBL/GenBank/DDBJ whole genome shotgun (WGS) entry which is preliminary data.</text>
</comment>
<gene>
    <name evidence="2" type="ORF">S12H4_39021</name>
</gene>
<proteinExistence type="predicted"/>
<reference evidence="2" key="1">
    <citation type="journal article" date="2014" name="Front. Microbiol.">
        <title>High frequency of phylogenetically diverse reductive dehalogenase-homologous genes in deep subseafloor sedimentary metagenomes.</title>
        <authorList>
            <person name="Kawai M."/>
            <person name="Futagami T."/>
            <person name="Toyoda A."/>
            <person name="Takaki Y."/>
            <person name="Nishi S."/>
            <person name="Hori S."/>
            <person name="Arai W."/>
            <person name="Tsubouchi T."/>
            <person name="Morono Y."/>
            <person name="Uchiyama I."/>
            <person name="Ito T."/>
            <person name="Fujiyama A."/>
            <person name="Inagaki F."/>
            <person name="Takami H."/>
        </authorList>
    </citation>
    <scope>NUCLEOTIDE SEQUENCE</scope>
    <source>
        <strain evidence="2">Expedition CK06-06</strain>
    </source>
</reference>
<feature type="region of interest" description="Disordered" evidence="1">
    <location>
        <begin position="1"/>
        <end position="22"/>
    </location>
</feature>
<accession>X1SVA0</accession>
<sequence>MKIEQKTHNGDLFRNGQYERSGSDYWLTPVDLLE</sequence>
<feature type="compositionally biased region" description="Basic and acidic residues" evidence="1">
    <location>
        <begin position="1"/>
        <end position="11"/>
    </location>
</feature>
<dbReference type="EMBL" id="BARW01023544">
    <property type="protein sequence ID" value="GAI96893.1"/>
    <property type="molecule type" value="Genomic_DNA"/>
</dbReference>
<dbReference type="AlphaFoldDB" id="X1SVA0"/>
<organism evidence="2">
    <name type="scientific">marine sediment metagenome</name>
    <dbReference type="NCBI Taxonomy" id="412755"/>
    <lineage>
        <taxon>unclassified sequences</taxon>
        <taxon>metagenomes</taxon>
        <taxon>ecological metagenomes</taxon>
    </lineage>
</organism>